<reference evidence="8 9" key="1">
    <citation type="submission" date="2019-02" db="EMBL/GenBank/DDBJ databases">
        <authorList>
            <person name="Khodamoradi S."/>
            <person name="Hahnke R.L."/>
            <person name="Kaempfer P."/>
            <person name="Schumann P."/>
            <person name="Rohde M."/>
            <person name="Steinert M."/>
            <person name="Luzhetskyy A."/>
            <person name="Wink J."/>
            <person name="Ruckert C."/>
        </authorList>
    </citation>
    <scope>NUCLEOTIDE SEQUENCE [LARGE SCALE GENOMIC DNA]</scope>
    <source>
        <strain evidence="8 9">M2</strain>
    </source>
</reference>
<dbReference type="AlphaFoldDB" id="A0A4P6Q003"/>
<dbReference type="InterPro" id="IPR012347">
    <property type="entry name" value="Ferritin-like"/>
</dbReference>
<dbReference type="GO" id="GO:0008198">
    <property type="term" value="F:ferrous iron binding"/>
    <property type="evidence" value="ECO:0007669"/>
    <property type="project" value="TreeGrafter"/>
</dbReference>
<organism evidence="8 9">
    <name type="scientific">Streptomonospora litoralis</name>
    <dbReference type="NCBI Taxonomy" id="2498135"/>
    <lineage>
        <taxon>Bacteria</taxon>
        <taxon>Bacillati</taxon>
        <taxon>Actinomycetota</taxon>
        <taxon>Actinomycetes</taxon>
        <taxon>Streptosporangiales</taxon>
        <taxon>Nocardiopsidaceae</taxon>
        <taxon>Streptomonospora</taxon>
    </lineage>
</organism>
<dbReference type="GO" id="GO:0004322">
    <property type="term" value="F:ferroxidase activity"/>
    <property type="evidence" value="ECO:0007669"/>
    <property type="project" value="TreeGrafter"/>
</dbReference>
<dbReference type="PANTHER" id="PTHR11431">
    <property type="entry name" value="FERRITIN"/>
    <property type="match status" value="1"/>
</dbReference>
<feature type="binding site" evidence="5">
    <location>
        <position position="82"/>
    </location>
    <ligand>
        <name>Fe cation</name>
        <dbReference type="ChEBI" id="CHEBI:24875"/>
        <label>1</label>
    </ligand>
</feature>
<feature type="binding site" evidence="5">
    <location>
        <position position="79"/>
    </location>
    <ligand>
        <name>Fe cation</name>
        <dbReference type="ChEBI" id="CHEBI:24875"/>
        <label>1</label>
    </ligand>
</feature>
<dbReference type="GO" id="GO:0005829">
    <property type="term" value="C:cytosol"/>
    <property type="evidence" value="ECO:0007669"/>
    <property type="project" value="TreeGrafter"/>
</dbReference>
<dbReference type="InterPro" id="IPR008331">
    <property type="entry name" value="Ferritin_DPS_dom"/>
</dbReference>
<evidence type="ECO:0000256" key="6">
    <source>
        <dbReference type="RuleBase" id="RU361145"/>
    </source>
</evidence>
<protein>
    <recommendedName>
        <fullName evidence="6">Ferritin</fullName>
    </recommendedName>
</protein>
<feature type="binding site" evidence="5">
    <location>
        <position position="123"/>
    </location>
    <ligand>
        <name>Fe cation</name>
        <dbReference type="ChEBI" id="CHEBI:24875"/>
        <label>1</label>
    </ligand>
</feature>
<dbReference type="SUPFAM" id="SSF47240">
    <property type="entry name" value="Ferritin-like"/>
    <property type="match status" value="1"/>
</dbReference>
<proteinExistence type="predicted"/>
<dbReference type="InterPro" id="IPR041719">
    <property type="entry name" value="Ferritin_prok"/>
</dbReference>
<dbReference type="GO" id="GO:0008199">
    <property type="term" value="F:ferric iron binding"/>
    <property type="evidence" value="ECO:0007669"/>
    <property type="project" value="InterPro"/>
</dbReference>
<dbReference type="Proteomes" id="UP000292235">
    <property type="component" value="Chromosome"/>
</dbReference>
<gene>
    <name evidence="8" type="primary">bfrB</name>
    <name evidence="8" type="ORF">EKD16_10700</name>
</gene>
<dbReference type="InterPro" id="IPR001519">
    <property type="entry name" value="Ferritin"/>
</dbReference>
<evidence type="ECO:0000256" key="3">
    <source>
        <dbReference type="ARBA" id="ARBA00023002"/>
    </source>
</evidence>
<dbReference type="KEGG" id="strr:EKD16_10700"/>
<evidence type="ECO:0000256" key="4">
    <source>
        <dbReference type="ARBA" id="ARBA00023004"/>
    </source>
</evidence>
<dbReference type="Gene3D" id="1.20.1260.10">
    <property type="match status" value="1"/>
</dbReference>
<keyword evidence="9" id="KW-1185">Reference proteome</keyword>
<evidence type="ECO:0000256" key="2">
    <source>
        <dbReference type="ARBA" id="ARBA00022723"/>
    </source>
</evidence>
<name>A0A4P6Q003_9ACTN</name>
<feature type="domain" description="Ferritin-like diiron" evidence="7">
    <location>
        <begin position="29"/>
        <end position="174"/>
    </location>
</feature>
<evidence type="ECO:0000259" key="7">
    <source>
        <dbReference type="PROSITE" id="PS50905"/>
    </source>
</evidence>
<keyword evidence="3 8" id="KW-0560">Oxidoreductase</keyword>
<evidence type="ECO:0000313" key="8">
    <source>
        <dbReference type="EMBL" id="QBI53926.1"/>
    </source>
</evidence>
<keyword evidence="2 5" id="KW-0479">Metal-binding</keyword>
<dbReference type="InterPro" id="IPR009078">
    <property type="entry name" value="Ferritin-like_SF"/>
</dbReference>
<feature type="binding site" evidence="5">
    <location>
        <position position="46"/>
    </location>
    <ligand>
        <name>Fe cation</name>
        <dbReference type="ChEBI" id="CHEBI:24875"/>
        <label>1</label>
    </ligand>
</feature>
<dbReference type="Pfam" id="PF00210">
    <property type="entry name" value="Ferritin"/>
    <property type="match status" value="1"/>
</dbReference>
<dbReference type="InterPro" id="IPR009040">
    <property type="entry name" value="Ferritin-like_diiron"/>
</dbReference>
<feature type="binding site" evidence="5">
    <location>
        <position position="156"/>
    </location>
    <ligand>
        <name>Fe cation</name>
        <dbReference type="ChEBI" id="CHEBI:24875"/>
        <label>1</label>
    </ligand>
</feature>
<evidence type="ECO:0000256" key="5">
    <source>
        <dbReference type="PIRSR" id="PIRSR601519-1"/>
    </source>
</evidence>
<dbReference type="GO" id="GO:0006826">
    <property type="term" value="P:iron ion transport"/>
    <property type="evidence" value="ECO:0007669"/>
    <property type="project" value="InterPro"/>
</dbReference>
<dbReference type="PROSITE" id="PS50905">
    <property type="entry name" value="FERRITIN_LIKE"/>
    <property type="match status" value="1"/>
</dbReference>
<accession>A0A4P6Q003</accession>
<dbReference type="CDD" id="cd01055">
    <property type="entry name" value="Nonheme_Ferritin"/>
    <property type="match status" value="1"/>
</dbReference>
<keyword evidence="4 5" id="KW-0408">Iron</keyword>
<dbReference type="GO" id="GO:0006879">
    <property type="term" value="P:intracellular iron ion homeostasis"/>
    <property type="evidence" value="ECO:0007669"/>
    <property type="project" value="UniProtKB-KW"/>
</dbReference>
<dbReference type="PANTHER" id="PTHR11431:SF127">
    <property type="entry name" value="BACTERIAL NON-HEME FERRITIN"/>
    <property type="match status" value="1"/>
</dbReference>
<keyword evidence="1 6" id="KW-0409">Iron storage</keyword>
<sequence>MSDITSKLIDKAFFGGYCVTMNATTRTSEHGLSKFHRLLLDQVGHEFTASHQYFALAAWFDERDLPGVARLFYRQSLEERDHATMMVRYLIDNGVAPDIPGVGEIRTDFAEPRELVALALRQEQQVTEQIKQLAEAARDERDYTGEQFLNWFLQEQVEEVSTMSTLLNVVDRGNGNMFDVETWVHRELSGHSDDPHAPETAGPLVG</sequence>
<evidence type="ECO:0000313" key="9">
    <source>
        <dbReference type="Proteomes" id="UP000292235"/>
    </source>
</evidence>
<evidence type="ECO:0000256" key="1">
    <source>
        <dbReference type="ARBA" id="ARBA00022434"/>
    </source>
</evidence>
<dbReference type="EMBL" id="CP036455">
    <property type="protein sequence ID" value="QBI53926.1"/>
    <property type="molecule type" value="Genomic_DNA"/>
</dbReference>